<dbReference type="Gene3D" id="3.30.2090.10">
    <property type="entry name" value="Multidrug efflux transporter AcrB TolC docking domain, DN and DC subdomains"/>
    <property type="match status" value="2"/>
</dbReference>
<comment type="subcellular location">
    <subcellularLocation>
        <location evidence="1">Cell inner membrane</location>
        <topology evidence="1">Multi-pass membrane protein</topology>
    </subcellularLocation>
</comment>
<evidence type="ECO:0000256" key="5">
    <source>
        <dbReference type="ARBA" id="ARBA00022519"/>
    </source>
</evidence>
<keyword evidence="6 10" id="KW-0812">Transmembrane</keyword>
<feature type="transmembrane region" description="Helical" evidence="10">
    <location>
        <begin position="538"/>
        <end position="555"/>
    </location>
</feature>
<feature type="domain" description="SSD" evidence="11">
    <location>
        <begin position="368"/>
        <end position="493"/>
    </location>
</feature>
<feature type="transmembrane region" description="Helical" evidence="10">
    <location>
        <begin position="436"/>
        <end position="458"/>
    </location>
</feature>
<comment type="similarity">
    <text evidence="2">Belongs to the resistance-nodulation-cell division (RND) (TC 2.A.6) family.</text>
</comment>
<dbReference type="InterPro" id="IPR001036">
    <property type="entry name" value="Acrflvin-R"/>
</dbReference>
<evidence type="ECO:0000256" key="3">
    <source>
        <dbReference type="ARBA" id="ARBA00022448"/>
    </source>
</evidence>
<evidence type="ECO:0000313" key="12">
    <source>
        <dbReference type="EMBL" id="MCC9019664.1"/>
    </source>
</evidence>
<dbReference type="InterPro" id="IPR004764">
    <property type="entry name" value="MdtF-like"/>
</dbReference>
<name>A0ABS8M4B3_9FLAO</name>
<feature type="transmembrane region" description="Helical" evidence="10">
    <location>
        <begin position="470"/>
        <end position="495"/>
    </location>
</feature>
<dbReference type="InterPro" id="IPR000731">
    <property type="entry name" value="SSD"/>
</dbReference>
<feature type="transmembrane region" description="Helical" evidence="10">
    <location>
        <begin position="338"/>
        <end position="357"/>
    </location>
</feature>
<evidence type="ECO:0000256" key="7">
    <source>
        <dbReference type="ARBA" id="ARBA00022989"/>
    </source>
</evidence>
<dbReference type="Pfam" id="PF00873">
    <property type="entry name" value="ACR_tran"/>
    <property type="match status" value="1"/>
</dbReference>
<evidence type="ECO:0000256" key="8">
    <source>
        <dbReference type="ARBA" id="ARBA00023136"/>
    </source>
</evidence>
<dbReference type="Gene3D" id="3.30.70.1430">
    <property type="entry name" value="Multidrug efflux transporter AcrB pore domain"/>
    <property type="match status" value="2"/>
</dbReference>
<feature type="compositionally biased region" description="Acidic residues" evidence="9">
    <location>
        <begin position="1038"/>
        <end position="1049"/>
    </location>
</feature>
<keyword evidence="8 10" id="KW-0472">Membrane</keyword>
<dbReference type="PROSITE" id="PS50156">
    <property type="entry name" value="SSD"/>
    <property type="match status" value="1"/>
</dbReference>
<evidence type="ECO:0000256" key="4">
    <source>
        <dbReference type="ARBA" id="ARBA00022475"/>
    </source>
</evidence>
<sequence>MFKIFIQRPVLSTVISVIIVILGILGLAALPIAQYPDIAPPTVNVAASYTGANADVVLKSIVIPLEEQINGVENMTYMTSTATNDGNASIKIFFKVGTDPDLAAVNVQNRVSRATSLLPVEVTQAGVTVTKSQSSNLLIFSLYSDDKAYDQTFLQNYAKINLVPQIQRVVGVGDVTVFGSRDYSMRIWLKPDVMQQYKLIPSDVSAALAEQNIEAAPGKFGENGDQAFQYVIKYKGRLTSAKEFEEIVIKSAGNGQLLRLKDVAKVELGSLSYSSTSTTNGRPSVGIAISQTPGSNARDVINNSKKLIDEAVKTFPKGIKYTVLINVNENLDASIEKVIHTLVEAFILVFIVVFIFLQDFRSTLIPAIAVPVAIVGTFFFLNLFGFTINLLTLFAMVLAIGIVVDDAIVVVEAVHAKLDNGYKSAKKATIHAMNEISGAIISITLVMAAVFIPVTFITGSTGVFYKQFGITLAVAIILSAVNALTLSPALCALLLKPHADDHKHQSFIQRFYTSFNVAFDNVTEKYKRSVQFLSIKKWIALGSILIAAGALFYMMKTTPSAFVPAEDQGVVFANISLPPSASMERSDVVAKKVDSIAHTIPGVENTLRIVGQNFTAGAGSAYSMVIVRLKSWEDRELSVNDVIGQLFAKTSGIREANIFFISPPTIQGFGQSGGFEFQLQDKGGHSTAEFYKVNNEFLAKLSARPEIQYATTPFNPGFPQYMMDINLAKAKDAGVSVNTILSTMQGYYGGLYASNFNKFGKQYRVMIQASPEFRTNTEGLNKIFVRNSAGTMAPITEFVKMTRVFGPESISRFNLFTSISITGAPKPGYSSGDAIKAIQEVAAESLPAGYGYEFSGLTREELASGSETIFIFVLCLVFVYFLLSAQYESYILPFAVLFSIPFGLAGAYLFSIIFKLNSNIYLQISLIMLIGLLAKNGILIVEFALERRRKGLPIVQSAIEGAVARFRPILMTSFAFILGLVPLMFASGAGAVGNKSIGTGAVGGMLIGTILGVFVIPVLFIIFQTLQERVSGPPKENYDDEGDDEEEVQLIETHKE</sequence>
<gene>
    <name evidence="12" type="ORF">LNQ34_17975</name>
</gene>
<protein>
    <submittedName>
        <fullName evidence="12">Efflux RND transporter permease subunit</fullName>
    </submittedName>
</protein>
<dbReference type="Gene3D" id="3.30.70.1320">
    <property type="entry name" value="Multidrug efflux transporter AcrB pore domain like"/>
    <property type="match status" value="1"/>
</dbReference>
<feature type="region of interest" description="Disordered" evidence="9">
    <location>
        <begin position="1033"/>
        <end position="1056"/>
    </location>
</feature>
<feature type="transmembrane region" description="Helical" evidence="10">
    <location>
        <begin position="12"/>
        <end position="33"/>
    </location>
</feature>
<dbReference type="PRINTS" id="PR00702">
    <property type="entry name" value="ACRIFLAVINRP"/>
</dbReference>
<dbReference type="NCBIfam" id="TIGR00915">
    <property type="entry name" value="2A0602"/>
    <property type="match status" value="1"/>
</dbReference>
<keyword evidence="13" id="KW-1185">Reference proteome</keyword>
<feature type="transmembrane region" description="Helical" evidence="10">
    <location>
        <begin position="966"/>
        <end position="985"/>
    </location>
</feature>
<keyword evidence="5" id="KW-0997">Cell inner membrane</keyword>
<evidence type="ECO:0000256" key="10">
    <source>
        <dbReference type="SAM" id="Phobius"/>
    </source>
</evidence>
<reference evidence="12" key="1">
    <citation type="submission" date="2021-11" db="EMBL/GenBank/DDBJ databases">
        <title>Description of novel Flavobacterium species.</title>
        <authorList>
            <person name="Saticioglu I.B."/>
            <person name="Ay H."/>
            <person name="Altun S."/>
            <person name="Duman M."/>
        </authorList>
    </citation>
    <scope>NUCLEOTIDE SEQUENCE</scope>
    <source>
        <strain evidence="12">F-126</strain>
    </source>
</reference>
<feature type="transmembrane region" description="Helical" evidence="10">
    <location>
        <begin position="997"/>
        <end position="1023"/>
    </location>
</feature>
<dbReference type="InterPro" id="IPR027463">
    <property type="entry name" value="AcrB_DN_DC_subdom"/>
</dbReference>
<evidence type="ECO:0000256" key="2">
    <source>
        <dbReference type="ARBA" id="ARBA00010942"/>
    </source>
</evidence>
<dbReference type="PANTHER" id="PTHR32063">
    <property type="match status" value="1"/>
</dbReference>
<feature type="transmembrane region" description="Helical" evidence="10">
    <location>
        <begin position="862"/>
        <end position="883"/>
    </location>
</feature>
<dbReference type="SUPFAM" id="SSF82714">
    <property type="entry name" value="Multidrug efflux transporter AcrB TolC docking domain, DN and DC subdomains"/>
    <property type="match status" value="2"/>
</dbReference>
<accession>A0ABS8M4B3</accession>
<feature type="transmembrane region" description="Helical" evidence="10">
    <location>
        <begin position="890"/>
        <end position="914"/>
    </location>
</feature>
<keyword evidence="3" id="KW-0813">Transport</keyword>
<dbReference type="RefSeq" id="WP_230000714.1">
    <property type="nucleotide sequence ID" value="NZ_JAJJMN010000002.1"/>
</dbReference>
<evidence type="ECO:0000313" key="13">
    <source>
        <dbReference type="Proteomes" id="UP001430700"/>
    </source>
</evidence>
<dbReference type="SUPFAM" id="SSF82866">
    <property type="entry name" value="Multidrug efflux transporter AcrB transmembrane domain"/>
    <property type="match status" value="2"/>
</dbReference>
<feature type="transmembrane region" description="Helical" evidence="10">
    <location>
        <begin position="920"/>
        <end position="945"/>
    </location>
</feature>
<evidence type="ECO:0000256" key="1">
    <source>
        <dbReference type="ARBA" id="ARBA00004429"/>
    </source>
</evidence>
<feature type="transmembrane region" description="Helical" evidence="10">
    <location>
        <begin position="364"/>
        <end position="384"/>
    </location>
</feature>
<dbReference type="SUPFAM" id="SSF82693">
    <property type="entry name" value="Multidrug efflux transporter AcrB pore domain, PN1, PN2, PC1 and PC2 subdomains"/>
    <property type="match status" value="4"/>
</dbReference>
<keyword evidence="4" id="KW-1003">Cell membrane</keyword>
<feature type="transmembrane region" description="Helical" evidence="10">
    <location>
        <begin position="390"/>
        <end position="415"/>
    </location>
</feature>
<dbReference type="Proteomes" id="UP001430700">
    <property type="component" value="Unassembled WGS sequence"/>
</dbReference>
<proteinExistence type="inferred from homology"/>
<dbReference type="PANTHER" id="PTHR32063:SF9">
    <property type="entry name" value="SIMILAR TO MULTIDRUG RESISTANCE PROTEIN MEXB"/>
    <property type="match status" value="1"/>
</dbReference>
<evidence type="ECO:0000259" key="11">
    <source>
        <dbReference type="PROSITE" id="PS50156"/>
    </source>
</evidence>
<keyword evidence="7 10" id="KW-1133">Transmembrane helix</keyword>
<dbReference type="EMBL" id="JAJJMN010000002">
    <property type="protein sequence ID" value="MCC9019664.1"/>
    <property type="molecule type" value="Genomic_DNA"/>
</dbReference>
<evidence type="ECO:0000256" key="6">
    <source>
        <dbReference type="ARBA" id="ARBA00022692"/>
    </source>
</evidence>
<comment type="caution">
    <text evidence="12">The sequence shown here is derived from an EMBL/GenBank/DDBJ whole genome shotgun (WGS) entry which is preliminary data.</text>
</comment>
<dbReference type="Gene3D" id="3.30.70.1440">
    <property type="entry name" value="Multidrug efflux transporter AcrB pore domain"/>
    <property type="match status" value="1"/>
</dbReference>
<dbReference type="Gene3D" id="1.20.1640.10">
    <property type="entry name" value="Multidrug efflux transporter AcrB transmembrane domain"/>
    <property type="match status" value="2"/>
</dbReference>
<evidence type="ECO:0000256" key="9">
    <source>
        <dbReference type="SAM" id="MobiDB-lite"/>
    </source>
</evidence>
<organism evidence="12 13">
    <name type="scientific">Flavobacterium lipolyticum</name>
    <dbReference type="NCBI Taxonomy" id="2893754"/>
    <lineage>
        <taxon>Bacteria</taxon>
        <taxon>Pseudomonadati</taxon>
        <taxon>Bacteroidota</taxon>
        <taxon>Flavobacteriia</taxon>
        <taxon>Flavobacteriales</taxon>
        <taxon>Flavobacteriaceae</taxon>
        <taxon>Flavobacterium</taxon>
    </lineage>
</organism>